<dbReference type="EMBL" id="ATLV01013150">
    <property type="status" value="NOT_ANNOTATED_CDS"/>
    <property type="molecule type" value="Genomic_DNA"/>
</dbReference>
<evidence type="ECO:0000313" key="3">
    <source>
        <dbReference type="EnsemblMetazoa" id="ASIC004655-PA"/>
    </source>
</evidence>
<dbReference type="EMBL" id="KE524842">
    <property type="protein sequence ID" value="KFB37360.1"/>
    <property type="molecule type" value="Genomic_DNA"/>
</dbReference>
<name>A0A084VHB6_ANOSI</name>
<dbReference type="VEuPathDB" id="VectorBase:ASIC004655"/>
<accession>A0A084VHB6</accession>
<feature type="compositionally biased region" description="Basic and acidic residues" evidence="1">
    <location>
        <begin position="35"/>
        <end position="48"/>
    </location>
</feature>
<evidence type="ECO:0000256" key="1">
    <source>
        <dbReference type="SAM" id="MobiDB-lite"/>
    </source>
</evidence>
<dbReference type="Proteomes" id="UP000030765">
    <property type="component" value="Unassembled WGS sequence"/>
</dbReference>
<organism evidence="2">
    <name type="scientific">Anopheles sinensis</name>
    <name type="common">Mosquito</name>
    <dbReference type="NCBI Taxonomy" id="74873"/>
    <lineage>
        <taxon>Eukaryota</taxon>
        <taxon>Metazoa</taxon>
        <taxon>Ecdysozoa</taxon>
        <taxon>Arthropoda</taxon>
        <taxon>Hexapoda</taxon>
        <taxon>Insecta</taxon>
        <taxon>Pterygota</taxon>
        <taxon>Neoptera</taxon>
        <taxon>Endopterygota</taxon>
        <taxon>Diptera</taxon>
        <taxon>Nematocera</taxon>
        <taxon>Culicoidea</taxon>
        <taxon>Culicidae</taxon>
        <taxon>Anophelinae</taxon>
        <taxon>Anopheles</taxon>
    </lineage>
</organism>
<feature type="region of interest" description="Disordered" evidence="1">
    <location>
        <begin position="20"/>
        <end position="48"/>
    </location>
</feature>
<keyword evidence="4" id="KW-1185">Reference proteome</keyword>
<evidence type="ECO:0000313" key="2">
    <source>
        <dbReference type="EMBL" id="KFB37360.1"/>
    </source>
</evidence>
<dbReference type="EnsemblMetazoa" id="ASIC004655-RA">
    <property type="protein sequence ID" value="ASIC004655-PA"/>
    <property type="gene ID" value="ASIC004655"/>
</dbReference>
<evidence type="ECO:0000313" key="4">
    <source>
        <dbReference type="Proteomes" id="UP000030765"/>
    </source>
</evidence>
<reference evidence="2 4" key="1">
    <citation type="journal article" date="2014" name="BMC Genomics">
        <title>Genome sequence of Anopheles sinensis provides insight into genetics basis of mosquito competence for malaria parasites.</title>
        <authorList>
            <person name="Zhou D."/>
            <person name="Zhang D."/>
            <person name="Ding G."/>
            <person name="Shi L."/>
            <person name="Hou Q."/>
            <person name="Ye Y."/>
            <person name="Xu Y."/>
            <person name="Zhou H."/>
            <person name="Xiong C."/>
            <person name="Li S."/>
            <person name="Yu J."/>
            <person name="Hong S."/>
            <person name="Yu X."/>
            <person name="Zou P."/>
            <person name="Chen C."/>
            <person name="Chang X."/>
            <person name="Wang W."/>
            <person name="Lv Y."/>
            <person name="Sun Y."/>
            <person name="Ma L."/>
            <person name="Shen B."/>
            <person name="Zhu C."/>
        </authorList>
    </citation>
    <scope>NUCLEOTIDE SEQUENCE [LARGE SCALE GENOMIC DNA]</scope>
</reference>
<sequence>MAYARFVLIHIRNQWHSFDHHHHFPTASSSSSETSYDKPHGNDDPVEKATCRLRIRPVLLDTGSASVPGRLGKGESRMAGCSPDRILEHLFAHIPQAHLMNDGFGETVKWEER</sequence>
<protein>
    <submittedName>
        <fullName evidence="2 3">Aldehyde dehydrogenase family 1 member A3-like protein</fullName>
    </submittedName>
</protein>
<reference evidence="3" key="2">
    <citation type="submission" date="2020-05" db="UniProtKB">
        <authorList>
            <consortium name="EnsemblMetazoa"/>
        </authorList>
    </citation>
    <scope>IDENTIFICATION</scope>
</reference>
<dbReference type="AlphaFoldDB" id="A0A084VHB6"/>
<proteinExistence type="predicted"/>
<dbReference type="VEuPathDB" id="VectorBase:ASIS000205"/>
<gene>
    <name evidence="2" type="ORF">ZHAS_00004655</name>
</gene>